<dbReference type="PANTHER" id="PTHR45891">
    <property type="entry name" value="ZINC FINGER HOMEOBOX PROTEIN"/>
    <property type="match status" value="1"/>
</dbReference>
<feature type="domain" description="C2H2-type" evidence="16">
    <location>
        <begin position="1273"/>
        <end position="1304"/>
    </location>
</feature>
<keyword evidence="9" id="KW-0804">Transcription</keyword>
<evidence type="ECO:0000256" key="10">
    <source>
        <dbReference type="ARBA" id="ARBA00023242"/>
    </source>
</evidence>
<feature type="compositionally biased region" description="Polar residues" evidence="14">
    <location>
        <begin position="2508"/>
        <end position="2518"/>
    </location>
</feature>
<dbReference type="SMART" id="SM00451">
    <property type="entry name" value="ZnF_U1"/>
    <property type="match status" value="7"/>
</dbReference>
<dbReference type="InterPro" id="IPR009057">
    <property type="entry name" value="Homeodomain-like_sf"/>
</dbReference>
<feature type="compositionally biased region" description="Low complexity" evidence="14">
    <location>
        <begin position="798"/>
        <end position="810"/>
    </location>
</feature>
<proteinExistence type="predicted"/>
<name>A0A9Q0RLM6_BLOTA</name>
<evidence type="ECO:0000259" key="15">
    <source>
        <dbReference type="PROSITE" id="PS50071"/>
    </source>
</evidence>
<feature type="compositionally biased region" description="Low complexity" evidence="14">
    <location>
        <begin position="2840"/>
        <end position="2850"/>
    </location>
</feature>
<feature type="region of interest" description="Disordered" evidence="14">
    <location>
        <begin position="151"/>
        <end position="180"/>
    </location>
</feature>
<dbReference type="Gene3D" id="1.10.10.60">
    <property type="entry name" value="Homeodomain-like"/>
    <property type="match status" value="4"/>
</dbReference>
<dbReference type="SMART" id="SM00389">
    <property type="entry name" value="HOX"/>
    <property type="match status" value="4"/>
</dbReference>
<feature type="compositionally biased region" description="Low complexity" evidence="14">
    <location>
        <begin position="2824"/>
        <end position="2833"/>
    </location>
</feature>
<feature type="compositionally biased region" description="Polar residues" evidence="14">
    <location>
        <begin position="101"/>
        <end position="121"/>
    </location>
</feature>
<feature type="DNA-binding region" description="Homeobox" evidence="12">
    <location>
        <begin position="2611"/>
        <end position="2670"/>
    </location>
</feature>
<dbReference type="Proteomes" id="UP001142055">
    <property type="component" value="Chromosome 2"/>
</dbReference>
<feature type="compositionally biased region" description="Low complexity" evidence="14">
    <location>
        <begin position="1970"/>
        <end position="1979"/>
    </location>
</feature>
<evidence type="ECO:0000256" key="7">
    <source>
        <dbReference type="ARBA" id="ARBA00023125"/>
    </source>
</evidence>
<keyword evidence="2" id="KW-0479">Metal-binding</keyword>
<feature type="domain" description="C2H2-type" evidence="16">
    <location>
        <begin position="1229"/>
        <end position="1258"/>
    </location>
</feature>
<dbReference type="CDD" id="cd00086">
    <property type="entry name" value="homeodomain"/>
    <property type="match status" value="4"/>
</dbReference>
<feature type="compositionally biased region" description="Polar residues" evidence="14">
    <location>
        <begin position="2231"/>
        <end position="2245"/>
    </location>
</feature>
<dbReference type="FunFam" id="1.10.10.60:FF:000064">
    <property type="entry name" value="Zinc finger homeobox protein 4"/>
    <property type="match status" value="1"/>
</dbReference>
<feature type="region of interest" description="Disordered" evidence="14">
    <location>
        <begin position="234"/>
        <end position="266"/>
    </location>
</feature>
<feature type="compositionally biased region" description="Polar residues" evidence="14">
    <location>
        <begin position="243"/>
        <end position="266"/>
    </location>
</feature>
<feature type="domain" description="C2H2-type" evidence="16">
    <location>
        <begin position="2179"/>
        <end position="2208"/>
    </location>
</feature>
<feature type="region of interest" description="Disordered" evidence="14">
    <location>
        <begin position="1886"/>
        <end position="1979"/>
    </location>
</feature>
<dbReference type="InterPro" id="IPR003604">
    <property type="entry name" value="Matrin/U1-like-C_Znf_C2H2"/>
</dbReference>
<dbReference type="PROSITE" id="PS50157">
    <property type="entry name" value="ZINC_FINGER_C2H2_2"/>
    <property type="match status" value="11"/>
</dbReference>
<feature type="domain" description="C2H2-type" evidence="16">
    <location>
        <begin position="976"/>
        <end position="1003"/>
    </location>
</feature>
<feature type="compositionally biased region" description="Basic and acidic residues" evidence="14">
    <location>
        <begin position="1899"/>
        <end position="1912"/>
    </location>
</feature>
<keyword evidence="5" id="KW-0862">Zinc</keyword>
<feature type="region of interest" description="Disordered" evidence="14">
    <location>
        <begin position="1391"/>
        <end position="1430"/>
    </location>
</feature>
<dbReference type="Pfam" id="PF00046">
    <property type="entry name" value="Homeodomain"/>
    <property type="match status" value="4"/>
</dbReference>
<dbReference type="InterPro" id="IPR036236">
    <property type="entry name" value="Znf_C2H2_sf"/>
</dbReference>
<feature type="region of interest" description="Disordered" evidence="14">
    <location>
        <begin position="2817"/>
        <end position="2850"/>
    </location>
</feature>
<feature type="region of interest" description="Disordered" evidence="14">
    <location>
        <begin position="2004"/>
        <end position="2026"/>
    </location>
</feature>
<feature type="region of interest" description="Disordered" evidence="14">
    <location>
        <begin position="101"/>
        <end position="132"/>
    </location>
</feature>
<feature type="region of interest" description="Disordered" evidence="14">
    <location>
        <begin position="2547"/>
        <end position="2611"/>
    </location>
</feature>
<dbReference type="GO" id="GO:0008270">
    <property type="term" value="F:zinc ion binding"/>
    <property type="evidence" value="ECO:0007669"/>
    <property type="project" value="UniProtKB-KW"/>
</dbReference>
<evidence type="ECO:0000256" key="6">
    <source>
        <dbReference type="ARBA" id="ARBA00023015"/>
    </source>
</evidence>
<dbReference type="InterPro" id="IPR017970">
    <property type="entry name" value="Homeobox_CS"/>
</dbReference>
<feature type="compositionally biased region" description="Polar residues" evidence="14">
    <location>
        <begin position="1889"/>
        <end position="1898"/>
    </location>
</feature>
<organism evidence="17 18">
    <name type="scientific">Blomia tropicalis</name>
    <name type="common">Mite</name>
    <dbReference type="NCBI Taxonomy" id="40697"/>
    <lineage>
        <taxon>Eukaryota</taxon>
        <taxon>Metazoa</taxon>
        <taxon>Ecdysozoa</taxon>
        <taxon>Arthropoda</taxon>
        <taxon>Chelicerata</taxon>
        <taxon>Arachnida</taxon>
        <taxon>Acari</taxon>
        <taxon>Acariformes</taxon>
        <taxon>Sarcoptiformes</taxon>
        <taxon>Astigmata</taxon>
        <taxon>Glycyphagoidea</taxon>
        <taxon>Echimyopodidae</taxon>
        <taxon>Blomia</taxon>
    </lineage>
</organism>
<keyword evidence="18" id="KW-1185">Reference proteome</keyword>
<evidence type="ECO:0000256" key="11">
    <source>
        <dbReference type="PROSITE-ProRule" id="PRU00042"/>
    </source>
</evidence>
<evidence type="ECO:0000259" key="16">
    <source>
        <dbReference type="PROSITE" id="PS50157"/>
    </source>
</evidence>
<dbReference type="SUPFAM" id="SSF57667">
    <property type="entry name" value="beta-beta-alpha zinc fingers"/>
    <property type="match status" value="6"/>
</dbReference>
<evidence type="ECO:0000256" key="5">
    <source>
        <dbReference type="ARBA" id="ARBA00022833"/>
    </source>
</evidence>
<feature type="region of interest" description="Disordered" evidence="14">
    <location>
        <begin position="59"/>
        <end position="82"/>
    </location>
</feature>
<dbReference type="SMART" id="SM00355">
    <property type="entry name" value="ZnF_C2H2"/>
    <property type="match status" value="19"/>
</dbReference>
<feature type="compositionally biased region" description="Polar residues" evidence="14">
    <location>
        <begin position="915"/>
        <end position="926"/>
    </location>
</feature>
<feature type="domain" description="C2H2-type" evidence="16">
    <location>
        <begin position="370"/>
        <end position="399"/>
    </location>
</feature>
<evidence type="ECO:0008006" key="19">
    <source>
        <dbReference type="Google" id="ProtNLM"/>
    </source>
</evidence>
<keyword evidence="7 12" id="KW-0238">DNA-binding</keyword>
<feature type="region of interest" description="Disordered" evidence="14">
    <location>
        <begin position="784"/>
        <end position="810"/>
    </location>
</feature>
<feature type="domain" description="C2H2-type" evidence="16">
    <location>
        <begin position="1090"/>
        <end position="1118"/>
    </location>
</feature>
<feature type="compositionally biased region" description="Low complexity" evidence="14">
    <location>
        <begin position="2250"/>
        <end position="2270"/>
    </location>
</feature>
<sequence>KSFVAHAIGEHHLTLNENEKRVLGAKNTSAIIQGVGKEKDPLLSFLKPKSSQPTLFCPSSTVTNNTTTNTTTTNNSQQQQQPIDAQRLLAVQMAAVASALRSNSLSNDVQTTPTDTNVESQSTDDVEPISTKTNIELNNDVKMDDSIAENEVSDRSSPDNSVVAKQSFSPSSSSSQPTLIANNNSTSQFASELADLANLEKFAKAAAAAAQQQMDLQSIAAAMAAAVANANSNNAGGRPQIPSPNNSKGSLNKTLSSSPFPNTTGHNLFNTENSETPVLLATTIANHVTQTQRPNLSGNHPPLLMQHSRNSCKTLKCPKCNWHYKYQETLEIHMKEKHPENEMNCIYCLTNQAHPRLARGETYTCGYKPYRCDVCNYSTTTKGNLSIHMQSDKHINNVQELQNGNIPATAEHLLQSQALAAAVAQASAAAVASGVSQSITSTSTATSCVLTNSTNVSPTATPSGVNLAAIAAAAAAEGKMAKMSPQGGCSTPTTATTPSPSSSSQSNSNGKQKATWRCDVCNYETNVARNLRIHMTSEKHTHNIMVLRQNVTQMQQINALQQAGLLSPEQLLQFNPGLLAAAAAAAQAGAANFQLHCKTDKHLQRLQHVNHIKEGGPHTEWKLKLVNVSNPVQVRCNVCDYYTNSVHKLQLHTASSRHDLRVRLFNHLSSESSTTTGNRYYHCSLCSVSTRTKFALIQHTGSMKHVRNESLQQLKQQQSGSIAIRDGDEEIREMFHVRDAALGEKIAFDSDEDALSGMGSPPLAGATLESCTDPTLLKNALMEQAAGGQEDKSDDQSTITNATTNTTSNNNTNTVNCPFCSYSSSSEMRLQMHILSQHQQSSTEQTNSCSPPSILCPLCQAAFHEKSSLENHLVRVHSVNEEGVQRLMMLVDTSELDKFNKQQSQLKLTERNRTDSSTNASQSPSENINNHNDDDDRRSECSGDSGSGKMAEDELSEVSNLLVGNPNLGGALLEFLICPTCNRMFLNLDDLFQHMTSDNHIKPINNGQFQCWRNGCVQTFKSISATQQHFKEQHFLKCLKLTNSSASLASNAPISDRHVYKYRCSQCSLAFKTYEKLQLHSQYHLIRAATHCIFCGRNFRSVESLQKHVESSHSDLNDDEMEQYKQNLVNNQLLFAFGRNGGILDPSTTELLKKESTRLDNNNDDAMETEDDTMLDGVNQSLDDQTMDDSNALDNCANLNGNVSENSYDDYLNSQSMAEDNYNDPNRKFKCHRCKVAFTRQTYLTSHNKTLLHRKGEKMSYPMEKYLDPNRPFKCEICKESFTQKNILLVHYNSVSHLHKLKQSMKESSAAVAAAAAAASTTGTFTASNESETDMNENKMFRCNLCKVSYSQASAFNSHLQSANHKSRDSKFQELAISGQLDLSLPLIEHPDSMEANNNNPSKVNANEPNKQSTPPISSQNDSSNSSKLPDMLANLSEQQQQALAFQQAAINFALATGQTGNGQATSLLQLAGQSPFTCAKCGAAFISQEAQLQHHQLCGLFGNVGNQSLQQPNSKQQTPAQLKLPNFQAPICKSKPQLYKHLLETWGFEIVMQFNESDQKKKLKMEPEEDEMDEPESIEDKLEIKLEEIEPDNVPEINRCQCEICAKEFSSIWVLKAHREEIHKDVLPLDIVESFADEYRNEYDRKFSNGDEDTTDSNIENNLANCNAQLQFGQLLMSMGLAGMAAGMPMQAGMNVPFAAAAAMGIPPQLIPVMMADPMMAAAAAFNNPALAAAAAQMNVGQNGVTNNNAGTSSPAPTQPIPIPTTNVSQVPMNTQAAAVAAAAAAAQQGKRARTRISDEQLKVLRQYFDINNSPTEEQLIEMSHKSGLPMKVIKHWFRNTLFKERQRNKDSPYNFNNPPSTFLNLDEYEKTGETKVFTLEEVKKTESNVSGLSGDSTNKDSKLKEAKPNESESESEGKNCMNDFKSSSSTKDTDYASSDEEETKKREICKELPPMPSMSVPNELVNHLQKQQQQQQQVQHLQSQLQQQAQEFDQLTKAMSMNVTSPQPSESSMSSNSESTATTNTTTTSSLFAGMSNFGPGLPAAASMTSSPLHFALDAAQRSQLAAAAAAAVSPGMLSNAGHSVNSHGSSGKRANRTRFTDYQIKVLQEFFESNAYPKDDDLEYLSKLLNLSPRVIVVWFQNARQKARKVYENQPPTTPIEDDGSGRFQRTPGLNYQCKKCLQVFQRYYELIKHQKSSCFKDENPLAAPFRMAAGDRDRSSPGMSIPRDSSTPIDCSRSATGTPDKMQPMMMASPGSASATSPAPSSTISNHKSSPTITAETQTFRCEKCPMVFNRYDQWKDHQIVHLVHNSSLFNTPGGNPFGLLSIDGQQLPHISNSPQMNISPGPIFQQGTKRKTTTDDEDDESHDSFSGNGGSNSGDQTQRDKRLRTTILPEQLDYLYQKYQIESNPSRKMLETIAKEVGLKKRVVQVWFQNTRARERKGQFRAHQQVIHKRCPFCRALFKARTALESHLATRHADQYTKGDINIDALPDGDPSEDGDSSANDTPNMDNSQVADAMKRYYEDSFKKYLDELNIQVGAINRYQQQPHNSNGEDEGFDDTRSEEFDSDAEEEIEFEYSQNSNPSSPLGLGSNSNQSNRGSIINSNSKRFRTQMTTVMLKAMKSIFADYKTPTMAECESLGREIGLPKRVVQVWFQNARAKEKKARMQFAKTFGQDFDSNPPIIEDCKICNVKYNYKISSNAMQEHLFSSAHIAKLKNHINNLKKIIEGQEDNSADFPVASGHPIPPTMLVNPHSTTSMFNNNNNNSPADPKKAVSFMQQLQLIQGLAAASQQGTPSAAGTIPLNLNDLLNGATNESHHLNGSSSSNNGEFHHFHSSPSESENNSPIEQNISSFMFATNAASLINSTGNSKVWEAEHNWAAVSNVVLYVAFQIEFPSLLFVRELEHDQLT</sequence>
<feature type="region of interest" description="Disordered" evidence="14">
    <location>
        <begin position="2216"/>
        <end position="2280"/>
    </location>
</feature>
<feature type="region of interest" description="Disordered" evidence="14">
    <location>
        <begin position="902"/>
        <end position="953"/>
    </location>
</feature>
<dbReference type="EMBL" id="JAPWDV010000002">
    <property type="protein sequence ID" value="KAJ6220493.1"/>
    <property type="molecule type" value="Genomic_DNA"/>
</dbReference>
<feature type="domain" description="C2H2-type" evidence="16">
    <location>
        <begin position="1601"/>
        <end position="1629"/>
    </location>
</feature>
<feature type="domain" description="C2H2-type" evidence="16">
    <location>
        <begin position="1062"/>
        <end position="1084"/>
    </location>
</feature>
<dbReference type="Gene3D" id="3.30.160.60">
    <property type="entry name" value="Classic Zinc Finger"/>
    <property type="match status" value="5"/>
</dbReference>
<dbReference type="GO" id="GO:0005634">
    <property type="term" value="C:nucleus"/>
    <property type="evidence" value="ECO:0007669"/>
    <property type="project" value="UniProtKB-SubCell"/>
</dbReference>
<feature type="compositionally biased region" description="Low complexity" evidence="14">
    <location>
        <begin position="2006"/>
        <end position="2026"/>
    </location>
</feature>
<keyword evidence="6" id="KW-0805">Transcription regulation</keyword>
<feature type="DNA-binding region" description="Homeobox" evidence="12">
    <location>
        <begin position="2095"/>
        <end position="2154"/>
    </location>
</feature>
<dbReference type="PANTHER" id="PTHR45891:SF3">
    <property type="entry name" value="ZINC FINGER PROTEIN 2"/>
    <property type="match status" value="1"/>
</dbReference>
<feature type="DNA-binding region" description="Homeobox" evidence="12">
    <location>
        <begin position="1791"/>
        <end position="1850"/>
    </location>
</feature>
<feature type="domain" description="Homeobox" evidence="15">
    <location>
        <begin position="2093"/>
        <end position="2153"/>
    </location>
</feature>
<dbReference type="FunFam" id="3.30.160.60:FF:000081">
    <property type="entry name" value="Zinc finger homeobox protein 4"/>
    <property type="match status" value="1"/>
</dbReference>
<feature type="domain" description="C2H2-type" evidence="16">
    <location>
        <begin position="1341"/>
        <end position="1370"/>
    </location>
</feature>
<evidence type="ECO:0000256" key="2">
    <source>
        <dbReference type="ARBA" id="ARBA00022723"/>
    </source>
</evidence>
<dbReference type="Pfam" id="PF12874">
    <property type="entry name" value="zf-met"/>
    <property type="match status" value="3"/>
</dbReference>
<dbReference type="GO" id="GO:0000978">
    <property type="term" value="F:RNA polymerase II cis-regulatory region sequence-specific DNA binding"/>
    <property type="evidence" value="ECO:0007669"/>
    <property type="project" value="TreeGrafter"/>
</dbReference>
<feature type="domain" description="C2H2-type" evidence="16">
    <location>
        <begin position="2288"/>
        <end position="2315"/>
    </location>
</feature>
<feature type="compositionally biased region" description="Basic and acidic residues" evidence="14">
    <location>
        <begin position="931"/>
        <end position="941"/>
    </location>
</feature>
<gene>
    <name evidence="17" type="ORF">RDWZM_006305</name>
</gene>
<keyword evidence="10 12" id="KW-0539">Nucleus</keyword>
<keyword evidence="4 11" id="KW-0863">Zinc-finger</keyword>
<feature type="region of interest" description="Disordered" evidence="14">
    <location>
        <begin position="482"/>
        <end position="511"/>
    </location>
</feature>
<feature type="compositionally biased region" description="Low complexity" evidence="14">
    <location>
        <begin position="1418"/>
        <end position="1427"/>
    </location>
</feature>
<evidence type="ECO:0000256" key="13">
    <source>
        <dbReference type="RuleBase" id="RU000682"/>
    </source>
</evidence>
<evidence type="ECO:0000256" key="8">
    <source>
        <dbReference type="ARBA" id="ARBA00023155"/>
    </source>
</evidence>
<evidence type="ECO:0000256" key="3">
    <source>
        <dbReference type="ARBA" id="ARBA00022737"/>
    </source>
</evidence>
<keyword evidence="3" id="KW-0677">Repeat</keyword>
<feature type="compositionally biased region" description="Acidic residues" evidence="14">
    <location>
        <begin position="2570"/>
        <end position="2580"/>
    </location>
</feature>
<accession>A0A9Q0RLM6</accession>
<dbReference type="PROSITE" id="PS00027">
    <property type="entry name" value="HOMEOBOX_1"/>
    <property type="match status" value="2"/>
</dbReference>
<keyword evidence="8 12" id="KW-0371">Homeobox</keyword>
<dbReference type="InterPro" id="IPR013087">
    <property type="entry name" value="Znf_C2H2_type"/>
</dbReference>
<evidence type="ECO:0000256" key="14">
    <source>
        <dbReference type="SAM" id="MobiDB-lite"/>
    </source>
</evidence>
<dbReference type="GO" id="GO:0000981">
    <property type="term" value="F:DNA-binding transcription factor activity, RNA polymerase II-specific"/>
    <property type="evidence" value="ECO:0007669"/>
    <property type="project" value="InterPro"/>
</dbReference>
<dbReference type="Pfam" id="PF00096">
    <property type="entry name" value="zf-C2H2"/>
    <property type="match status" value="1"/>
</dbReference>
<feature type="compositionally biased region" description="Low complexity" evidence="14">
    <location>
        <begin position="1395"/>
        <end position="1410"/>
    </location>
</feature>
<feature type="compositionally biased region" description="Low complexity" evidence="14">
    <location>
        <begin position="490"/>
        <end position="508"/>
    </location>
</feature>
<dbReference type="OMA" id="NPGPKES"/>
<dbReference type="Pfam" id="PF24056">
    <property type="entry name" value="zf-C2H2_ZFHX3"/>
    <property type="match status" value="1"/>
</dbReference>
<feature type="compositionally biased region" description="Low complexity" evidence="14">
    <location>
        <begin position="59"/>
        <end position="81"/>
    </location>
</feature>
<feature type="domain" description="C2H2-type" evidence="16">
    <location>
        <begin position="854"/>
        <end position="882"/>
    </location>
</feature>
<feature type="domain" description="Homeobox" evidence="15">
    <location>
        <begin position="2387"/>
        <end position="2447"/>
    </location>
</feature>
<feature type="DNA-binding region" description="Homeobox" evidence="12">
    <location>
        <begin position="2389"/>
        <end position="2448"/>
    </location>
</feature>
<feature type="compositionally biased region" description="Low complexity" evidence="14">
    <location>
        <begin position="166"/>
        <end position="177"/>
    </location>
</feature>
<dbReference type="InterPro" id="IPR001356">
    <property type="entry name" value="HD"/>
</dbReference>
<reference evidence="17" key="1">
    <citation type="submission" date="2022-12" db="EMBL/GenBank/DDBJ databases">
        <title>Genome assemblies of Blomia tropicalis.</title>
        <authorList>
            <person name="Cui Y."/>
        </authorList>
    </citation>
    <scope>NUCLEOTIDE SEQUENCE</scope>
    <source>
        <tissue evidence="17">Adult mites</tissue>
    </source>
</reference>
<evidence type="ECO:0000313" key="18">
    <source>
        <dbReference type="Proteomes" id="UP001142055"/>
    </source>
</evidence>
<dbReference type="FunFam" id="1.10.10.60:FF:000080">
    <property type="entry name" value="Zinc finger homeobox protein 2"/>
    <property type="match status" value="1"/>
</dbReference>
<feature type="domain" description="Homeobox" evidence="15">
    <location>
        <begin position="2609"/>
        <end position="2669"/>
    </location>
</feature>
<dbReference type="InterPro" id="IPR051968">
    <property type="entry name" value="ZnFinger_Homeobox_TR"/>
</dbReference>
<dbReference type="PROSITE" id="PS50071">
    <property type="entry name" value="HOMEOBOX_2"/>
    <property type="match status" value="4"/>
</dbReference>
<evidence type="ECO:0000313" key="17">
    <source>
        <dbReference type="EMBL" id="KAJ6220493.1"/>
    </source>
</evidence>
<feature type="region of interest" description="Disordered" evidence="14">
    <location>
        <begin position="2489"/>
        <end position="2518"/>
    </location>
</feature>
<comment type="subcellular location">
    <subcellularLocation>
        <location evidence="1 12 13">Nucleus</location>
    </subcellularLocation>
</comment>
<comment type="caution">
    <text evidence="17">The sequence shown here is derived from an EMBL/GenBank/DDBJ whole genome shotgun (WGS) entry which is preliminary data.</text>
</comment>
<evidence type="ECO:0000256" key="1">
    <source>
        <dbReference type="ARBA" id="ARBA00004123"/>
    </source>
</evidence>
<dbReference type="SUPFAM" id="SSF46689">
    <property type="entry name" value="Homeodomain-like"/>
    <property type="match status" value="4"/>
</dbReference>
<evidence type="ECO:0000256" key="12">
    <source>
        <dbReference type="PROSITE-ProRule" id="PRU00108"/>
    </source>
</evidence>
<dbReference type="PROSITE" id="PS00028">
    <property type="entry name" value="ZINC_FINGER_C2H2_1"/>
    <property type="match status" value="12"/>
</dbReference>
<evidence type="ECO:0000256" key="4">
    <source>
        <dbReference type="ARBA" id="ARBA00022771"/>
    </source>
</evidence>
<feature type="compositionally biased region" description="Polar residues" evidence="14">
    <location>
        <begin position="2337"/>
        <end position="2347"/>
    </location>
</feature>
<feature type="compositionally biased region" description="Polar residues" evidence="14">
    <location>
        <begin position="2582"/>
        <end position="2611"/>
    </location>
</feature>
<evidence type="ECO:0000256" key="9">
    <source>
        <dbReference type="ARBA" id="ARBA00023163"/>
    </source>
</evidence>
<feature type="compositionally biased region" description="Polar residues" evidence="14">
    <location>
        <begin position="2271"/>
        <end position="2280"/>
    </location>
</feature>
<feature type="non-terminal residue" evidence="17">
    <location>
        <position position="2914"/>
    </location>
</feature>
<protein>
    <recommendedName>
        <fullName evidence="19">Zinc finger homeobox protein 4</fullName>
    </recommendedName>
</protein>
<feature type="region of interest" description="Disordered" evidence="14">
    <location>
        <begin position="2335"/>
        <end position="2389"/>
    </location>
</feature>
<feature type="domain" description="Homeobox" evidence="15">
    <location>
        <begin position="1789"/>
        <end position="1849"/>
    </location>
</feature>